<evidence type="ECO:0000259" key="1">
    <source>
        <dbReference type="Pfam" id="PF13966"/>
    </source>
</evidence>
<name>A0ABM4VPA3_COFAR</name>
<dbReference type="RefSeq" id="XP_071921376.1">
    <property type="nucleotide sequence ID" value="XM_072065275.1"/>
</dbReference>
<keyword evidence="2" id="KW-1185">Reference proteome</keyword>
<feature type="domain" description="Reverse transcriptase zinc-binding" evidence="1">
    <location>
        <begin position="187"/>
        <end position="258"/>
    </location>
</feature>
<dbReference type="InterPro" id="IPR026960">
    <property type="entry name" value="RVT-Znf"/>
</dbReference>
<gene>
    <name evidence="4" type="primary">LOC140014418</name>
    <name evidence="3" type="synonym">LOC140014415</name>
</gene>
<evidence type="ECO:0000313" key="2">
    <source>
        <dbReference type="Proteomes" id="UP001652660"/>
    </source>
</evidence>
<dbReference type="GeneID" id="140014418"/>
<organism evidence="2 4">
    <name type="scientific">Coffea arabica</name>
    <name type="common">Arabian coffee</name>
    <dbReference type="NCBI Taxonomy" id="13443"/>
    <lineage>
        <taxon>Eukaryota</taxon>
        <taxon>Viridiplantae</taxon>
        <taxon>Streptophyta</taxon>
        <taxon>Embryophyta</taxon>
        <taxon>Tracheophyta</taxon>
        <taxon>Spermatophyta</taxon>
        <taxon>Magnoliopsida</taxon>
        <taxon>eudicotyledons</taxon>
        <taxon>Gunneridae</taxon>
        <taxon>Pentapetalae</taxon>
        <taxon>asterids</taxon>
        <taxon>lamiids</taxon>
        <taxon>Gentianales</taxon>
        <taxon>Rubiaceae</taxon>
        <taxon>Ixoroideae</taxon>
        <taxon>Gardenieae complex</taxon>
        <taxon>Bertiereae - Coffeeae clade</taxon>
        <taxon>Coffeeae</taxon>
        <taxon>Coffea</taxon>
    </lineage>
</organism>
<reference evidence="3 4" key="1">
    <citation type="submission" date="2025-05" db="UniProtKB">
        <authorList>
            <consortium name="RefSeq"/>
        </authorList>
    </citation>
    <scope>IDENTIFICATION</scope>
    <source>
        <tissue evidence="3 4">Leaves</tissue>
    </source>
</reference>
<dbReference type="RefSeq" id="XP_071921373.1">
    <property type="nucleotide sequence ID" value="XM_072065272.1"/>
</dbReference>
<evidence type="ECO:0000313" key="3">
    <source>
        <dbReference type="RefSeq" id="XP_071921373.1"/>
    </source>
</evidence>
<protein>
    <recommendedName>
        <fullName evidence="1">Reverse transcriptase zinc-binding domain-containing protein</fullName>
    </recommendedName>
</protein>
<dbReference type="Pfam" id="PF13966">
    <property type="entry name" value="zf-RVT"/>
    <property type="match status" value="1"/>
</dbReference>
<sequence>MPAMHSPVKGGCLLRVNIPSVGEDGLKVHLENNIVFFEGFWRKGTLWANFLHARYCGALHPNQVTLGPSASHSWKILLAARGRVEEHLVWELSNGSCSFLWDNWAGWGPLAWKFPELATMAVVREFWVRGRWDSLSIEQLGCQEILEATRDTLLVTGEDPDSPFWDLLASGEFELSSIIPVIDGLPHKSWLYDALWRLGLPLKISFFMWRMLGHKLLVDTCLRRFRVAGLSKCVCCSSPDEESLHHLFGSSEIANSVWGFFEKPLGIFRPHSAVRGRFFAWGALRVPNPALRWLL</sequence>
<dbReference type="Proteomes" id="UP001652660">
    <property type="component" value="Chromosome 9c"/>
</dbReference>
<proteinExistence type="predicted"/>
<evidence type="ECO:0000313" key="4">
    <source>
        <dbReference type="RefSeq" id="XP_071921376.1"/>
    </source>
</evidence>
<accession>A0ABM4VPA3</accession>